<gene>
    <name evidence="1" type="ORF">GDO81_016571</name>
</gene>
<name>A0AAV7AY48_ENGPU</name>
<accession>A0AAV7AY48</accession>
<proteinExistence type="predicted"/>
<sequence>MTQYYIWAVYFSGTTILGQNIALPHDLVCSRCRFFTIGNAESCTMDAVSIDPPPIAPVSGFGVSKCYCGSYPNIHKFIYV</sequence>
<evidence type="ECO:0000313" key="2">
    <source>
        <dbReference type="Proteomes" id="UP000824782"/>
    </source>
</evidence>
<dbReference type="EMBL" id="WNYA01000007">
    <property type="protein sequence ID" value="KAG8564738.1"/>
    <property type="molecule type" value="Genomic_DNA"/>
</dbReference>
<dbReference type="Proteomes" id="UP000824782">
    <property type="component" value="Unassembled WGS sequence"/>
</dbReference>
<dbReference type="AlphaFoldDB" id="A0AAV7AY48"/>
<evidence type="ECO:0000313" key="1">
    <source>
        <dbReference type="EMBL" id="KAG8564738.1"/>
    </source>
</evidence>
<organism evidence="1 2">
    <name type="scientific">Engystomops pustulosus</name>
    <name type="common">Tungara frog</name>
    <name type="synonym">Physalaemus pustulosus</name>
    <dbReference type="NCBI Taxonomy" id="76066"/>
    <lineage>
        <taxon>Eukaryota</taxon>
        <taxon>Metazoa</taxon>
        <taxon>Chordata</taxon>
        <taxon>Craniata</taxon>
        <taxon>Vertebrata</taxon>
        <taxon>Euteleostomi</taxon>
        <taxon>Amphibia</taxon>
        <taxon>Batrachia</taxon>
        <taxon>Anura</taxon>
        <taxon>Neobatrachia</taxon>
        <taxon>Hyloidea</taxon>
        <taxon>Leptodactylidae</taxon>
        <taxon>Leiuperinae</taxon>
        <taxon>Engystomops</taxon>
    </lineage>
</organism>
<comment type="caution">
    <text evidence="1">The sequence shown here is derived from an EMBL/GenBank/DDBJ whole genome shotgun (WGS) entry which is preliminary data.</text>
</comment>
<keyword evidence="2" id="KW-1185">Reference proteome</keyword>
<protein>
    <submittedName>
        <fullName evidence="1">Uncharacterized protein</fullName>
    </submittedName>
</protein>
<reference evidence="1" key="1">
    <citation type="thesis" date="2020" institute="ProQuest LLC" country="789 East Eisenhower Parkway, Ann Arbor, MI, USA">
        <title>Comparative Genomics and Chromosome Evolution.</title>
        <authorList>
            <person name="Mudd A.B."/>
        </authorList>
    </citation>
    <scope>NUCLEOTIDE SEQUENCE</scope>
    <source>
        <strain evidence="1">237g6f4</strain>
        <tissue evidence="1">Blood</tissue>
    </source>
</reference>